<dbReference type="AlphaFoldDB" id="A0A6L2ZPX0"/>
<evidence type="ECO:0000259" key="2">
    <source>
        <dbReference type="SMART" id="SM00421"/>
    </source>
</evidence>
<name>A0A6L2ZPX0_9ENTR</name>
<reference evidence="3 4" key="1">
    <citation type="submission" date="2020-06" db="EMBL/GenBank/DDBJ databases">
        <title>The genome sequence of Candidatus Regiella insecticola strain Tut.</title>
        <authorList>
            <person name="Nikoh N."/>
            <person name="Tsuchida T."/>
            <person name="Koga R."/>
            <person name="Oshima K."/>
            <person name="Hattori M."/>
            <person name="Fukatsu T."/>
        </authorList>
    </citation>
    <scope>NUCLEOTIDE SEQUENCE [LARGE SCALE GENOMIC DNA]</scope>
    <source>
        <strain evidence="3 4">Tut</strain>
    </source>
</reference>
<sequence>MLLKLNMNAIMKKMPEISTEQLNSLILSIDSFNEAWGIKNLQSQHLHMNQAALNFTGIPSNFNIEGKLDHECPAPWAELAPELQDHDRRAEKTGKSVCIIETHFWNNEESIQPYFCEKFPVYNKDKQCVATVWHARKFNSLSPLELIDKRSPSALILEPPNDLFTKSELRIIFFAVNRLCCKQIAKKLELSHRTVENRLLIIYQKVGVNSLHQFITYCKNTGFDKYIPTELISKGVLFIS</sequence>
<dbReference type="InterPro" id="IPR016032">
    <property type="entry name" value="Sig_transdc_resp-reg_C-effctor"/>
</dbReference>
<dbReference type="GO" id="GO:0006355">
    <property type="term" value="P:regulation of DNA-templated transcription"/>
    <property type="evidence" value="ECO:0007669"/>
    <property type="project" value="InterPro"/>
</dbReference>
<evidence type="ECO:0000256" key="1">
    <source>
        <dbReference type="ARBA" id="ARBA00023125"/>
    </source>
</evidence>
<dbReference type="Pfam" id="PF00196">
    <property type="entry name" value="GerE"/>
    <property type="match status" value="1"/>
</dbReference>
<dbReference type="Pfam" id="PF08448">
    <property type="entry name" value="PAS_4"/>
    <property type="match status" value="1"/>
</dbReference>
<dbReference type="SUPFAM" id="SSF46894">
    <property type="entry name" value="C-terminal effector domain of the bipartite response regulators"/>
    <property type="match status" value="1"/>
</dbReference>
<dbReference type="RefSeq" id="WP_176488096.1">
    <property type="nucleotide sequence ID" value="NZ_BLXO01000004.1"/>
</dbReference>
<dbReference type="SMART" id="SM00421">
    <property type="entry name" value="HTH_LUXR"/>
    <property type="match status" value="1"/>
</dbReference>
<dbReference type="Gene3D" id="1.10.10.10">
    <property type="entry name" value="Winged helix-like DNA-binding domain superfamily/Winged helix DNA-binding domain"/>
    <property type="match status" value="1"/>
</dbReference>
<evidence type="ECO:0000313" key="3">
    <source>
        <dbReference type="EMBL" id="GFN46434.1"/>
    </source>
</evidence>
<keyword evidence="1" id="KW-0238">DNA-binding</keyword>
<proteinExistence type="predicted"/>
<organism evidence="3 4">
    <name type="scientific">Candidatus Regiella insecticola</name>
    <dbReference type="NCBI Taxonomy" id="138073"/>
    <lineage>
        <taxon>Bacteria</taxon>
        <taxon>Pseudomonadati</taxon>
        <taxon>Pseudomonadota</taxon>
        <taxon>Gammaproteobacteria</taxon>
        <taxon>Enterobacterales</taxon>
        <taxon>Enterobacteriaceae</taxon>
        <taxon>aphid secondary symbionts</taxon>
        <taxon>Candidatus Regiella</taxon>
    </lineage>
</organism>
<gene>
    <name evidence="3" type="ORF">RINTU1_20400</name>
</gene>
<dbReference type="InterPro" id="IPR036388">
    <property type="entry name" value="WH-like_DNA-bd_sf"/>
</dbReference>
<dbReference type="EMBL" id="BLXO01000004">
    <property type="protein sequence ID" value="GFN46434.1"/>
    <property type="molecule type" value="Genomic_DNA"/>
</dbReference>
<feature type="domain" description="HTH luxR-type" evidence="2">
    <location>
        <begin position="161"/>
        <end position="218"/>
    </location>
</feature>
<dbReference type="Proteomes" id="UP000504714">
    <property type="component" value="Unassembled WGS sequence"/>
</dbReference>
<protein>
    <submittedName>
        <fullName evidence="3">Helix-turn-helix transcriptional regulator</fullName>
    </submittedName>
</protein>
<dbReference type="InterPro" id="IPR013656">
    <property type="entry name" value="PAS_4"/>
</dbReference>
<dbReference type="InterPro" id="IPR000792">
    <property type="entry name" value="Tscrpt_reg_LuxR_C"/>
</dbReference>
<dbReference type="GO" id="GO:0003677">
    <property type="term" value="F:DNA binding"/>
    <property type="evidence" value="ECO:0007669"/>
    <property type="project" value="UniProtKB-KW"/>
</dbReference>
<comment type="caution">
    <text evidence="3">The sequence shown here is derived from an EMBL/GenBank/DDBJ whole genome shotgun (WGS) entry which is preliminary data.</text>
</comment>
<accession>A0A6L2ZPX0</accession>
<evidence type="ECO:0000313" key="4">
    <source>
        <dbReference type="Proteomes" id="UP000504714"/>
    </source>
</evidence>